<feature type="domain" description="TonB-dependent receptor plug" evidence="15">
    <location>
        <begin position="55"/>
        <end position="160"/>
    </location>
</feature>
<comment type="subcellular location">
    <subcellularLocation>
        <location evidence="1 11">Cell outer membrane</location>
        <topology evidence="1 11">Multi-pass membrane protein</topology>
    </subcellularLocation>
</comment>
<feature type="domain" description="TonB-dependent receptor-like beta-barrel" evidence="14">
    <location>
        <begin position="236"/>
        <end position="673"/>
    </location>
</feature>
<evidence type="ECO:0000256" key="3">
    <source>
        <dbReference type="ARBA" id="ARBA00022448"/>
    </source>
</evidence>
<dbReference type="InterPro" id="IPR000531">
    <property type="entry name" value="Beta-barrel_TonB"/>
</dbReference>
<keyword evidence="3 11" id="KW-0813">Transport</keyword>
<accession>A0A1N7LRP1</accession>
<dbReference type="InterPro" id="IPR039426">
    <property type="entry name" value="TonB-dep_rcpt-like"/>
</dbReference>
<evidence type="ECO:0000256" key="6">
    <source>
        <dbReference type="ARBA" id="ARBA00022729"/>
    </source>
</evidence>
<evidence type="ECO:0000256" key="10">
    <source>
        <dbReference type="ARBA" id="ARBA00023237"/>
    </source>
</evidence>
<keyword evidence="4 11" id="KW-1134">Transmembrane beta strand</keyword>
<evidence type="ECO:0000256" key="5">
    <source>
        <dbReference type="ARBA" id="ARBA00022692"/>
    </source>
</evidence>
<dbReference type="PROSITE" id="PS52016">
    <property type="entry name" value="TONB_DEPENDENT_REC_3"/>
    <property type="match status" value="1"/>
</dbReference>
<evidence type="ECO:0000256" key="13">
    <source>
        <dbReference type="SAM" id="SignalP"/>
    </source>
</evidence>
<dbReference type="Pfam" id="PF07715">
    <property type="entry name" value="Plug"/>
    <property type="match status" value="1"/>
</dbReference>
<dbReference type="InterPro" id="IPR012910">
    <property type="entry name" value="Plug_dom"/>
</dbReference>
<evidence type="ECO:0000256" key="11">
    <source>
        <dbReference type="PROSITE-ProRule" id="PRU01360"/>
    </source>
</evidence>
<evidence type="ECO:0000256" key="8">
    <source>
        <dbReference type="ARBA" id="ARBA00023136"/>
    </source>
</evidence>
<dbReference type="AlphaFoldDB" id="A0A1N7LRP1"/>
<dbReference type="GO" id="GO:0009279">
    <property type="term" value="C:cell outer membrane"/>
    <property type="evidence" value="ECO:0007669"/>
    <property type="project" value="UniProtKB-SubCell"/>
</dbReference>
<keyword evidence="10 11" id="KW-0998">Cell outer membrane</keyword>
<evidence type="ECO:0000256" key="4">
    <source>
        <dbReference type="ARBA" id="ARBA00022452"/>
    </source>
</evidence>
<evidence type="ECO:0000256" key="7">
    <source>
        <dbReference type="ARBA" id="ARBA00023077"/>
    </source>
</evidence>
<evidence type="ECO:0000256" key="12">
    <source>
        <dbReference type="RuleBase" id="RU003357"/>
    </source>
</evidence>
<dbReference type="PANTHER" id="PTHR30069:SF29">
    <property type="entry name" value="HEMOGLOBIN AND HEMOGLOBIN-HAPTOGLOBIN-BINDING PROTEIN 1-RELATED"/>
    <property type="match status" value="1"/>
</dbReference>
<sequence>MQYGVCRVRVSRYLLVWAFISVSSVASEHSGVDPEEALISLGTMVVTATRAPSPLADVPVRTLVMESKTIQKLHSRDIRDALRMLPGIQLREIHGKTGEEVQLQGLNGDRVLILVDGLPVSATTGSTVDTSQLGALDIEQIEVIPGAASSLYGSAAMGGVINIITRQAPEKTGGRVSLQAGSFSSDRELSSEVLPQRHALISGHTEVSGVSVTALIDRRISSEFDLDTDTYPTQGFDGTKTQYKAGVSNRRAEGRLQWQLNAEKYEEDLENRRLTNAGFKGSKTEQLDRTRFTGELALADNHGEWKAQALSENQTDDTAQLNNDATIPAGNLWREADYNQHKWSAQRQQSFGQKWGHDLQLVAGIEGAGESLSQNKTEILLSDEGAAADAVVEVYGDYYRVSTPEVESASRDSLEAFASLTATRTSHNGNTLEWAPGVRVQNDSDFGGYVSPGLSSRQSLPLGQTWQLQLRESLGAGYRVPNLKDRYYVFDHSVNGYMVLGNPDLTPESSRSFQLSANFTDQSRWNIEASAFFNRLYDLIEAEDSGESLNNGQVVIYRYENIQNARTTGAEMATQYSGETLSLRLSYGWLKALNLDTDQPLINRAPHHIKGLLTAQWTDAWDTTLTLDWQNGMVTGISDDGDLSYSRPIARVDLKTGFRLYSDLLLFGGINNLTDNVRDPSDSYDRRPSEGRFPYVGLNLSF</sequence>
<keyword evidence="17" id="KW-1185">Reference proteome</keyword>
<keyword evidence="5 11" id="KW-0812">Transmembrane</keyword>
<dbReference type="OrthoDB" id="9764669at2"/>
<name>A0A1N7LRP1_9GAMM</name>
<dbReference type="SUPFAM" id="SSF56935">
    <property type="entry name" value="Porins"/>
    <property type="match status" value="1"/>
</dbReference>
<feature type="chain" id="PRO_5012230319" evidence="13">
    <location>
        <begin position="27"/>
        <end position="702"/>
    </location>
</feature>
<dbReference type="GO" id="GO:0015344">
    <property type="term" value="F:siderophore uptake transmembrane transporter activity"/>
    <property type="evidence" value="ECO:0007669"/>
    <property type="project" value="TreeGrafter"/>
</dbReference>
<proteinExistence type="inferred from homology"/>
<dbReference type="Proteomes" id="UP000185639">
    <property type="component" value="Unassembled WGS sequence"/>
</dbReference>
<dbReference type="GO" id="GO:0044718">
    <property type="term" value="P:siderophore transmembrane transport"/>
    <property type="evidence" value="ECO:0007669"/>
    <property type="project" value="TreeGrafter"/>
</dbReference>
<evidence type="ECO:0000256" key="1">
    <source>
        <dbReference type="ARBA" id="ARBA00004571"/>
    </source>
</evidence>
<dbReference type="PANTHER" id="PTHR30069">
    <property type="entry name" value="TONB-DEPENDENT OUTER MEMBRANE RECEPTOR"/>
    <property type="match status" value="1"/>
</dbReference>
<feature type="signal peptide" evidence="13">
    <location>
        <begin position="1"/>
        <end position="26"/>
    </location>
</feature>
<comment type="similarity">
    <text evidence="2">Belongs to the TonB-dependent receptor family. Hemoglobin/haptoglobin binding protein subfamily.</text>
</comment>
<dbReference type="STRING" id="484498.SAMN05421686_104181"/>
<gene>
    <name evidence="16" type="ORF">SAMN05421686_104181</name>
</gene>
<dbReference type="CDD" id="cd01347">
    <property type="entry name" value="ligand_gated_channel"/>
    <property type="match status" value="1"/>
</dbReference>
<reference evidence="17" key="1">
    <citation type="submission" date="2017-01" db="EMBL/GenBank/DDBJ databases">
        <authorList>
            <person name="Varghese N."/>
            <person name="Submissions S."/>
        </authorList>
    </citation>
    <scope>NUCLEOTIDE SEQUENCE [LARGE SCALE GENOMIC DNA]</scope>
    <source>
        <strain evidence="17">DSM 24913</strain>
    </source>
</reference>
<evidence type="ECO:0000313" key="16">
    <source>
        <dbReference type="EMBL" id="SIS76533.1"/>
    </source>
</evidence>
<evidence type="ECO:0000256" key="9">
    <source>
        <dbReference type="ARBA" id="ARBA00023170"/>
    </source>
</evidence>
<dbReference type="EMBL" id="FTOH01000004">
    <property type="protein sequence ID" value="SIS76533.1"/>
    <property type="molecule type" value="Genomic_DNA"/>
</dbReference>
<dbReference type="Gene3D" id="2.170.130.10">
    <property type="entry name" value="TonB-dependent receptor, plug domain"/>
    <property type="match status" value="1"/>
</dbReference>
<evidence type="ECO:0000259" key="15">
    <source>
        <dbReference type="Pfam" id="PF07715"/>
    </source>
</evidence>
<keyword evidence="6 13" id="KW-0732">Signal</keyword>
<dbReference type="InterPro" id="IPR037066">
    <property type="entry name" value="Plug_dom_sf"/>
</dbReference>
<evidence type="ECO:0000259" key="14">
    <source>
        <dbReference type="Pfam" id="PF00593"/>
    </source>
</evidence>
<keyword evidence="8 11" id="KW-0472">Membrane</keyword>
<keyword evidence="9 16" id="KW-0675">Receptor</keyword>
<dbReference type="Pfam" id="PF00593">
    <property type="entry name" value="TonB_dep_Rec_b-barrel"/>
    <property type="match status" value="1"/>
</dbReference>
<dbReference type="Gene3D" id="2.40.170.20">
    <property type="entry name" value="TonB-dependent receptor, beta-barrel domain"/>
    <property type="match status" value="1"/>
</dbReference>
<keyword evidence="7 12" id="KW-0798">TonB box</keyword>
<evidence type="ECO:0000313" key="17">
    <source>
        <dbReference type="Proteomes" id="UP000185639"/>
    </source>
</evidence>
<evidence type="ECO:0000256" key="2">
    <source>
        <dbReference type="ARBA" id="ARBA00008143"/>
    </source>
</evidence>
<dbReference type="InterPro" id="IPR036942">
    <property type="entry name" value="Beta-barrel_TonB_sf"/>
</dbReference>
<protein>
    <submittedName>
        <fullName evidence="16">Outer membrane receptor for ferrienterochelin and colicins</fullName>
    </submittedName>
</protein>
<organism evidence="16 17">
    <name type="scientific">Thalassolituus maritimus</name>
    <dbReference type="NCBI Taxonomy" id="484498"/>
    <lineage>
        <taxon>Bacteria</taxon>
        <taxon>Pseudomonadati</taxon>
        <taxon>Pseudomonadota</taxon>
        <taxon>Gammaproteobacteria</taxon>
        <taxon>Oceanospirillales</taxon>
        <taxon>Oceanospirillaceae</taxon>
        <taxon>Thalassolituus</taxon>
    </lineage>
</organism>